<dbReference type="GO" id="GO:0046872">
    <property type="term" value="F:metal ion binding"/>
    <property type="evidence" value="ECO:0007669"/>
    <property type="project" value="UniProtKB-KW"/>
</dbReference>
<accession>A0A9K3LKC1</accession>
<dbReference type="GO" id="GO:0006508">
    <property type="term" value="P:proteolysis"/>
    <property type="evidence" value="ECO:0007669"/>
    <property type="project" value="UniProtKB-KW"/>
</dbReference>
<dbReference type="GO" id="GO:0008180">
    <property type="term" value="C:COP9 signalosome"/>
    <property type="evidence" value="ECO:0007669"/>
    <property type="project" value="UniProtKB-KW"/>
</dbReference>
<evidence type="ECO:0000256" key="1">
    <source>
        <dbReference type="ARBA" id="ARBA00004123"/>
    </source>
</evidence>
<dbReference type="InterPro" id="IPR050242">
    <property type="entry name" value="JAMM_MPN+_peptidase_M67A"/>
</dbReference>
<dbReference type="InterPro" id="IPR037518">
    <property type="entry name" value="MPN"/>
</dbReference>
<dbReference type="PROSITE" id="PS50249">
    <property type="entry name" value="MPN"/>
    <property type="match status" value="1"/>
</dbReference>
<evidence type="ECO:0000256" key="7">
    <source>
        <dbReference type="ARBA" id="ARBA00022723"/>
    </source>
</evidence>
<gene>
    <name evidence="15" type="ORF">IV203_026993</name>
</gene>
<evidence type="ECO:0000256" key="3">
    <source>
        <dbReference type="ARBA" id="ARBA00006008"/>
    </source>
</evidence>
<sequence length="385" mass="42624">MAPPVAKDCNNKMKESESSNKETSKLSPDQRYYAVDTEKLKALQEEKPWMKSAKYFRSVAVSPSAVTKMMMHCASGVEKGIAKGGNPIEVMGLLLGRPDPHSPTTLIVTDAFPLPIEGFETRVIADDQAVVNHMISLNECLERTRNERFMGWYHSHPFDLGELSHCFLSQTDLSTQLQWQRAEDPHGNPFVAIVLDPLRSVHVGTPQLKAFRAYPPEYQSNIANECPDGSVEPSEQARLQRWGSCWNRYYELGVEYYMSSTSRKILGDLTQNYLWIAGFKRRDETQKVKSLQELANGYTTLSSAAGSETAHDGTDVGSTSGAFSAFGAAAAIASHGDEISVASPANQKPDPHVQKLQAEATKELSQISLRQVHRAVFKPPISDFS</sequence>
<protein>
    <recommendedName>
        <fullName evidence="4">COP9 signalosome complex subunit 5</fullName>
    </recommendedName>
</protein>
<dbReference type="PANTHER" id="PTHR10410">
    <property type="entry name" value="EUKARYOTIC TRANSLATION INITIATION FACTOR 3 -RELATED"/>
    <property type="match status" value="1"/>
</dbReference>
<dbReference type="InterPro" id="IPR000555">
    <property type="entry name" value="JAMM/MPN+_dom"/>
</dbReference>
<keyword evidence="12" id="KW-0539">Nucleus</keyword>
<evidence type="ECO:0000313" key="15">
    <source>
        <dbReference type="EMBL" id="KAG7363632.1"/>
    </source>
</evidence>
<name>A0A9K3LKC1_9STRA</name>
<evidence type="ECO:0000256" key="10">
    <source>
        <dbReference type="ARBA" id="ARBA00022833"/>
    </source>
</evidence>
<reference evidence="15" key="2">
    <citation type="submission" date="2021-04" db="EMBL/GenBank/DDBJ databases">
        <authorList>
            <person name="Podell S."/>
        </authorList>
    </citation>
    <scope>NUCLEOTIDE SEQUENCE</scope>
    <source>
        <strain evidence="15">Hildebrandi</strain>
    </source>
</reference>
<evidence type="ECO:0000256" key="4">
    <source>
        <dbReference type="ARBA" id="ARBA00014880"/>
    </source>
</evidence>
<evidence type="ECO:0000313" key="16">
    <source>
        <dbReference type="Proteomes" id="UP000693970"/>
    </source>
</evidence>
<evidence type="ECO:0000256" key="9">
    <source>
        <dbReference type="ARBA" id="ARBA00022801"/>
    </source>
</evidence>
<keyword evidence="8" id="KW-0736">Signalosome</keyword>
<proteinExistence type="inferred from homology"/>
<evidence type="ECO:0000256" key="6">
    <source>
        <dbReference type="ARBA" id="ARBA00022670"/>
    </source>
</evidence>
<evidence type="ECO:0000259" key="14">
    <source>
        <dbReference type="PROSITE" id="PS50249"/>
    </source>
</evidence>
<dbReference type="SMART" id="SM00232">
    <property type="entry name" value="JAB_MPN"/>
    <property type="match status" value="1"/>
</dbReference>
<evidence type="ECO:0000256" key="11">
    <source>
        <dbReference type="ARBA" id="ARBA00023049"/>
    </source>
</evidence>
<keyword evidence="9" id="KW-0378">Hydrolase</keyword>
<feature type="region of interest" description="Disordered" evidence="13">
    <location>
        <begin position="1"/>
        <end position="30"/>
    </location>
</feature>
<feature type="compositionally biased region" description="Basic and acidic residues" evidence="13">
    <location>
        <begin position="9"/>
        <end position="24"/>
    </location>
</feature>
<dbReference type="Pfam" id="PF01398">
    <property type="entry name" value="JAB"/>
    <property type="match status" value="1"/>
</dbReference>
<dbReference type="Proteomes" id="UP000693970">
    <property type="component" value="Unassembled WGS sequence"/>
</dbReference>
<dbReference type="GO" id="GO:0008237">
    <property type="term" value="F:metallopeptidase activity"/>
    <property type="evidence" value="ECO:0007669"/>
    <property type="project" value="UniProtKB-KW"/>
</dbReference>
<evidence type="ECO:0000256" key="13">
    <source>
        <dbReference type="SAM" id="MobiDB-lite"/>
    </source>
</evidence>
<comment type="caution">
    <text evidence="15">The sequence shown here is derived from an EMBL/GenBank/DDBJ whole genome shotgun (WGS) entry which is preliminary data.</text>
</comment>
<feature type="domain" description="MPN" evidence="14">
    <location>
        <begin position="59"/>
        <end position="217"/>
    </location>
</feature>
<evidence type="ECO:0000256" key="2">
    <source>
        <dbReference type="ARBA" id="ARBA00004496"/>
    </source>
</evidence>
<evidence type="ECO:0000256" key="12">
    <source>
        <dbReference type="ARBA" id="ARBA00023242"/>
    </source>
</evidence>
<reference evidence="15" key="1">
    <citation type="journal article" date="2021" name="Sci. Rep.">
        <title>Diploid genomic architecture of Nitzschia inconspicua, an elite biomass production diatom.</title>
        <authorList>
            <person name="Oliver A."/>
            <person name="Podell S."/>
            <person name="Pinowska A."/>
            <person name="Traller J.C."/>
            <person name="Smith S.R."/>
            <person name="McClure R."/>
            <person name="Beliaev A."/>
            <person name="Bohutskyi P."/>
            <person name="Hill E.A."/>
            <person name="Rabines A."/>
            <person name="Zheng H."/>
            <person name="Allen L.Z."/>
            <person name="Kuo A."/>
            <person name="Grigoriev I.V."/>
            <person name="Allen A.E."/>
            <person name="Hazlebeck D."/>
            <person name="Allen E.E."/>
        </authorList>
    </citation>
    <scope>NUCLEOTIDE SEQUENCE</scope>
    <source>
        <strain evidence="15">Hildebrandi</strain>
    </source>
</reference>
<keyword evidence="16" id="KW-1185">Reference proteome</keyword>
<evidence type="ECO:0000256" key="8">
    <source>
        <dbReference type="ARBA" id="ARBA00022790"/>
    </source>
</evidence>
<dbReference type="OrthoDB" id="10266268at2759"/>
<keyword evidence="5" id="KW-0963">Cytoplasm</keyword>
<organism evidence="15 16">
    <name type="scientific">Nitzschia inconspicua</name>
    <dbReference type="NCBI Taxonomy" id="303405"/>
    <lineage>
        <taxon>Eukaryota</taxon>
        <taxon>Sar</taxon>
        <taxon>Stramenopiles</taxon>
        <taxon>Ochrophyta</taxon>
        <taxon>Bacillariophyta</taxon>
        <taxon>Bacillariophyceae</taxon>
        <taxon>Bacillariophycidae</taxon>
        <taxon>Bacillariales</taxon>
        <taxon>Bacillariaceae</taxon>
        <taxon>Nitzschia</taxon>
    </lineage>
</organism>
<keyword evidence="11" id="KW-0482">Metalloprotease</keyword>
<dbReference type="FunFam" id="3.40.140.10:FF:000203">
    <property type="entry name" value="COP9 signalosome complex subunit 5"/>
    <property type="match status" value="1"/>
</dbReference>
<dbReference type="GO" id="GO:0005737">
    <property type="term" value="C:cytoplasm"/>
    <property type="evidence" value="ECO:0007669"/>
    <property type="project" value="UniProtKB-SubCell"/>
</dbReference>
<keyword evidence="7" id="KW-0479">Metal-binding</keyword>
<keyword evidence="10" id="KW-0862">Zinc</keyword>
<dbReference type="EMBL" id="JAGRRH010000010">
    <property type="protein sequence ID" value="KAG7363632.1"/>
    <property type="molecule type" value="Genomic_DNA"/>
</dbReference>
<keyword evidence="6 15" id="KW-0645">Protease</keyword>
<dbReference type="AlphaFoldDB" id="A0A9K3LKC1"/>
<evidence type="ECO:0000256" key="5">
    <source>
        <dbReference type="ARBA" id="ARBA00022490"/>
    </source>
</evidence>
<comment type="similarity">
    <text evidence="3">Belongs to the peptidase M67A family. CSN5 subfamily.</text>
</comment>
<comment type="subcellular location">
    <subcellularLocation>
        <location evidence="2">Cytoplasm</location>
    </subcellularLocation>
    <subcellularLocation>
        <location evidence="1">Nucleus</location>
    </subcellularLocation>
</comment>